<reference evidence="1 3" key="1">
    <citation type="submission" date="2019-08" db="EMBL/GenBank/DDBJ databases">
        <title>Comparative genome analysis confer to the adaptation heavy metal polluted environment.</title>
        <authorList>
            <person name="Li Y."/>
        </authorList>
    </citation>
    <scope>NUCLEOTIDE SEQUENCE [LARGE SCALE GENOMIC DNA]</scope>
    <source>
        <strain evidence="1 3">P2</strain>
    </source>
</reference>
<dbReference type="SUPFAM" id="SSF51182">
    <property type="entry name" value="RmlC-like cupins"/>
    <property type="match status" value="1"/>
</dbReference>
<dbReference type="Proteomes" id="UP000250557">
    <property type="component" value="Chromosome"/>
</dbReference>
<gene>
    <name evidence="1" type="ORF">DIU31_016750</name>
    <name evidence="2" type="ORF">J3L21_10740</name>
</gene>
<accession>A0AAE6JG15</accession>
<dbReference type="EMBL" id="CP043451">
    <property type="protein sequence ID" value="QEM05082.1"/>
    <property type="molecule type" value="Genomic_DNA"/>
</dbReference>
<dbReference type="EMBL" id="CP071880">
    <property type="protein sequence ID" value="QTE52397.1"/>
    <property type="molecule type" value="Genomic_DNA"/>
</dbReference>
<dbReference type="AlphaFoldDB" id="A0AAE6JG15"/>
<dbReference type="Gene3D" id="2.60.120.10">
    <property type="entry name" value="Jelly Rolls"/>
    <property type="match status" value="1"/>
</dbReference>
<keyword evidence="4" id="KW-1185">Reference proteome</keyword>
<dbReference type="InterPro" id="IPR014710">
    <property type="entry name" value="RmlC-like_jellyroll"/>
</dbReference>
<evidence type="ECO:0000313" key="2">
    <source>
        <dbReference type="EMBL" id="QTE52397.1"/>
    </source>
</evidence>
<dbReference type="Proteomes" id="UP000663940">
    <property type="component" value="Chromosome"/>
</dbReference>
<protein>
    <submittedName>
        <fullName evidence="1">Uncharacterized protein</fullName>
    </submittedName>
</protein>
<organism evidence="1 3">
    <name type="scientific">Mucilaginibacter rubeus</name>
    <dbReference type="NCBI Taxonomy" id="2027860"/>
    <lineage>
        <taxon>Bacteria</taxon>
        <taxon>Pseudomonadati</taxon>
        <taxon>Bacteroidota</taxon>
        <taxon>Sphingobacteriia</taxon>
        <taxon>Sphingobacteriales</taxon>
        <taxon>Sphingobacteriaceae</taxon>
        <taxon>Mucilaginibacter</taxon>
    </lineage>
</organism>
<evidence type="ECO:0000313" key="3">
    <source>
        <dbReference type="Proteomes" id="UP000250557"/>
    </source>
</evidence>
<reference evidence="2 4" key="2">
    <citation type="submission" date="2021-03" db="EMBL/GenBank/DDBJ databases">
        <title>Mucilaginibacter strains isolated from gold and copper mining confer multi heavy-metal resistance.</title>
        <authorList>
            <person name="Li Y."/>
        </authorList>
    </citation>
    <scope>NUCLEOTIDE SEQUENCE [LARGE SCALE GENOMIC DNA]</scope>
    <source>
        <strain evidence="2 4">P2-4</strain>
    </source>
</reference>
<proteinExistence type="predicted"/>
<name>A0AAE6JG15_9SPHI</name>
<dbReference type="RefSeq" id="WP_112658400.1">
    <property type="nucleotide sequence ID" value="NZ_CP043451.1"/>
</dbReference>
<dbReference type="InterPro" id="IPR011051">
    <property type="entry name" value="RmlC_Cupin_sf"/>
</dbReference>
<evidence type="ECO:0000313" key="1">
    <source>
        <dbReference type="EMBL" id="QEM05082.1"/>
    </source>
</evidence>
<sequence>MIIEQVREQIPSATGPVVKILKQGNGYKVIVIGLKKGTVLKEHKTVIPATLIVTEGSVLYKEHKRSVDLMRDTDFEIPINCCTVCWPLRIVFAF</sequence>
<evidence type="ECO:0000313" key="4">
    <source>
        <dbReference type="Proteomes" id="UP000663940"/>
    </source>
</evidence>